<reference evidence="2" key="1">
    <citation type="journal article" date="2019" name="Int. J. Syst. Evol. Microbiol.">
        <title>The Global Catalogue of Microorganisms (GCM) 10K type strain sequencing project: providing services to taxonomists for standard genome sequencing and annotation.</title>
        <authorList>
            <consortium name="The Broad Institute Genomics Platform"/>
            <consortium name="The Broad Institute Genome Sequencing Center for Infectious Disease"/>
            <person name="Wu L."/>
            <person name="Ma J."/>
        </authorList>
    </citation>
    <scope>NUCLEOTIDE SEQUENCE [LARGE SCALE GENOMIC DNA]</scope>
    <source>
        <strain evidence="2">JCM 15591</strain>
    </source>
</reference>
<gene>
    <name evidence="1" type="ORF">GCM10009810_39100</name>
</gene>
<comment type="caution">
    <text evidence="1">The sequence shown here is derived from an EMBL/GenBank/DDBJ whole genome shotgun (WGS) entry which is preliminary data.</text>
</comment>
<evidence type="ECO:0000313" key="2">
    <source>
        <dbReference type="Proteomes" id="UP001501475"/>
    </source>
</evidence>
<keyword evidence="2" id="KW-1185">Reference proteome</keyword>
<name>A0ABP4XDD4_9MICO</name>
<protein>
    <submittedName>
        <fullName evidence="1">Uncharacterized protein</fullName>
    </submittedName>
</protein>
<dbReference type="EMBL" id="BAAAPN010000107">
    <property type="protein sequence ID" value="GAA1778340.1"/>
    <property type="molecule type" value="Genomic_DNA"/>
</dbReference>
<evidence type="ECO:0000313" key="1">
    <source>
        <dbReference type="EMBL" id="GAA1778340.1"/>
    </source>
</evidence>
<dbReference type="Proteomes" id="UP001501475">
    <property type="component" value="Unassembled WGS sequence"/>
</dbReference>
<accession>A0ABP4XDD4</accession>
<proteinExistence type="predicted"/>
<organism evidence="1 2">
    <name type="scientific">Nostocoides vanveenii</name>
    <dbReference type="NCBI Taxonomy" id="330835"/>
    <lineage>
        <taxon>Bacteria</taxon>
        <taxon>Bacillati</taxon>
        <taxon>Actinomycetota</taxon>
        <taxon>Actinomycetes</taxon>
        <taxon>Micrococcales</taxon>
        <taxon>Intrasporangiaceae</taxon>
        <taxon>Nostocoides</taxon>
    </lineage>
</organism>
<sequence>MATLAKSAGIALGQLHKLETDQVKGNINVGHIAALAGPLEVPLYQLYQAAGYPPEQIPLLEPELVTRLMELPPEALRSITNLLDGLMTTGSATWDGPRLAPLPVTVEEAEGENEQEGGAS</sequence>